<feature type="compositionally biased region" description="Basic and acidic residues" evidence="1">
    <location>
        <begin position="99"/>
        <end position="119"/>
    </location>
</feature>
<proteinExistence type="predicted"/>
<evidence type="ECO:0000256" key="2">
    <source>
        <dbReference type="SAM" id="SignalP"/>
    </source>
</evidence>
<feature type="signal peptide" evidence="2">
    <location>
        <begin position="1"/>
        <end position="30"/>
    </location>
</feature>
<dbReference type="EMBL" id="BAABKM010000003">
    <property type="protein sequence ID" value="GAA4715716.1"/>
    <property type="molecule type" value="Genomic_DNA"/>
</dbReference>
<evidence type="ECO:0000313" key="3">
    <source>
        <dbReference type="EMBL" id="GAA4715716.1"/>
    </source>
</evidence>
<sequence length="138" mass="14675">MNTLKTTGSLGLAGLVAAGLIAWQAPLAFADHGSDDRGRDDHGHHSKAAKRDDDAAVVVTTVDDDDDGDDTGLGHQTRTNTRGGDHAGDHTGTRTRGGNTDHSRSRSVRDLTNDGPGRHHVDHSRHHTNDGTRHNTRG</sequence>
<accession>A0ABP8XWR2</accession>
<feature type="compositionally biased region" description="Basic and acidic residues" evidence="1">
    <location>
        <begin position="83"/>
        <end position="92"/>
    </location>
</feature>
<protein>
    <submittedName>
        <fullName evidence="3">Uncharacterized protein</fullName>
    </submittedName>
</protein>
<evidence type="ECO:0000256" key="1">
    <source>
        <dbReference type="SAM" id="MobiDB-lite"/>
    </source>
</evidence>
<keyword evidence="2" id="KW-0732">Signal</keyword>
<feature type="compositionally biased region" description="Basic and acidic residues" evidence="1">
    <location>
        <begin position="33"/>
        <end position="54"/>
    </location>
</feature>
<evidence type="ECO:0000313" key="4">
    <source>
        <dbReference type="Proteomes" id="UP001499974"/>
    </source>
</evidence>
<keyword evidence="4" id="KW-1185">Reference proteome</keyword>
<comment type="caution">
    <text evidence="3">The sequence shown here is derived from an EMBL/GenBank/DDBJ whole genome shotgun (WGS) entry which is preliminary data.</text>
</comment>
<organism evidence="3 4">
    <name type="scientific">Nocardioides conyzicola</name>
    <dbReference type="NCBI Taxonomy" id="1651781"/>
    <lineage>
        <taxon>Bacteria</taxon>
        <taxon>Bacillati</taxon>
        <taxon>Actinomycetota</taxon>
        <taxon>Actinomycetes</taxon>
        <taxon>Propionibacteriales</taxon>
        <taxon>Nocardioidaceae</taxon>
        <taxon>Nocardioides</taxon>
    </lineage>
</organism>
<name>A0ABP8XWR2_9ACTN</name>
<dbReference type="Proteomes" id="UP001499974">
    <property type="component" value="Unassembled WGS sequence"/>
</dbReference>
<gene>
    <name evidence="3" type="ORF">GCM10023349_39240</name>
</gene>
<feature type="region of interest" description="Disordered" evidence="1">
    <location>
        <begin position="33"/>
        <end position="138"/>
    </location>
</feature>
<feature type="compositionally biased region" description="Basic and acidic residues" evidence="1">
    <location>
        <begin position="127"/>
        <end position="138"/>
    </location>
</feature>
<feature type="chain" id="PRO_5045945645" evidence="2">
    <location>
        <begin position="31"/>
        <end position="138"/>
    </location>
</feature>
<reference evidence="4" key="1">
    <citation type="journal article" date="2019" name="Int. J. Syst. Evol. Microbiol.">
        <title>The Global Catalogue of Microorganisms (GCM) 10K type strain sequencing project: providing services to taxonomists for standard genome sequencing and annotation.</title>
        <authorList>
            <consortium name="The Broad Institute Genomics Platform"/>
            <consortium name="The Broad Institute Genome Sequencing Center for Infectious Disease"/>
            <person name="Wu L."/>
            <person name="Ma J."/>
        </authorList>
    </citation>
    <scope>NUCLEOTIDE SEQUENCE [LARGE SCALE GENOMIC DNA]</scope>
    <source>
        <strain evidence="4">JCM 18531</strain>
    </source>
</reference>
<dbReference type="RefSeq" id="WP_345523235.1">
    <property type="nucleotide sequence ID" value="NZ_BAABKM010000003.1"/>
</dbReference>